<comment type="caution">
    <text evidence="8">The sequence shown here is derived from an EMBL/GenBank/DDBJ whole genome shotgun (WGS) entry which is preliminary data.</text>
</comment>
<evidence type="ECO:0000256" key="4">
    <source>
        <dbReference type="ARBA" id="ARBA00023157"/>
    </source>
</evidence>
<dbReference type="GO" id="GO:0005576">
    <property type="term" value="C:extracellular region"/>
    <property type="evidence" value="ECO:0007669"/>
    <property type="project" value="InterPro"/>
</dbReference>
<dbReference type="Proteomes" id="UP000625711">
    <property type="component" value="Unassembled WGS sequence"/>
</dbReference>
<dbReference type="Gene3D" id="2.170.140.10">
    <property type="entry name" value="Chitin binding domain"/>
    <property type="match status" value="1"/>
</dbReference>
<dbReference type="GO" id="GO:0008061">
    <property type="term" value="F:chitin binding"/>
    <property type="evidence" value="ECO:0007669"/>
    <property type="project" value="UniProtKB-KW"/>
</dbReference>
<accession>A0A834M3Z7</accession>
<keyword evidence="2 6" id="KW-0732">Signal</keyword>
<keyword evidence="9" id="KW-1185">Reference proteome</keyword>
<evidence type="ECO:0000256" key="5">
    <source>
        <dbReference type="ARBA" id="ARBA00023180"/>
    </source>
</evidence>
<evidence type="ECO:0000313" key="8">
    <source>
        <dbReference type="EMBL" id="KAF7271211.1"/>
    </source>
</evidence>
<keyword evidence="4" id="KW-1015">Disulfide bond</keyword>
<evidence type="ECO:0000313" key="9">
    <source>
        <dbReference type="Proteomes" id="UP000625711"/>
    </source>
</evidence>
<protein>
    <recommendedName>
        <fullName evidence="7">Chitin-binding type-2 domain-containing protein</fullName>
    </recommendedName>
</protein>
<dbReference type="InterPro" id="IPR051940">
    <property type="entry name" value="Chitin_bind-dev_reg"/>
</dbReference>
<evidence type="ECO:0000256" key="1">
    <source>
        <dbReference type="ARBA" id="ARBA00022669"/>
    </source>
</evidence>
<dbReference type="Pfam" id="PF01607">
    <property type="entry name" value="CBM_14"/>
    <property type="match status" value="1"/>
</dbReference>
<feature type="chain" id="PRO_5032847299" description="Chitin-binding type-2 domain-containing protein" evidence="6">
    <location>
        <begin position="23"/>
        <end position="101"/>
    </location>
</feature>
<name>A0A834M3Z7_RHYFE</name>
<feature type="signal peptide" evidence="6">
    <location>
        <begin position="1"/>
        <end position="22"/>
    </location>
</feature>
<dbReference type="SUPFAM" id="SSF57625">
    <property type="entry name" value="Invertebrate chitin-binding proteins"/>
    <property type="match status" value="1"/>
</dbReference>
<keyword evidence="3" id="KW-0677">Repeat</keyword>
<sequence>MKLETAILTVCLLLSLLCDVKCFIAKSDKLLAGDCPDHEDGAPTYLADPNDCSAFYECSNGEKILFHCAAGTLFDDVDFICKFEKQVSCGTRPIPDTTPSE</sequence>
<dbReference type="PROSITE" id="PS50940">
    <property type="entry name" value="CHIT_BIND_II"/>
    <property type="match status" value="1"/>
</dbReference>
<dbReference type="InterPro" id="IPR036508">
    <property type="entry name" value="Chitin-bd_dom_sf"/>
</dbReference>
<evidence type="ECO:0000259" key="7">
    <source>
        <dbReference type="PROSITE" id="PS50940"/>
    </source>
</evidence>
<organism evidence="8 9">
    <name type="scientific">Rhynchophorus ferrugineus</name>
    <name type="common">Red palm weevil</name>
    <name type="synonym">Curculio ferrugineus</name>
    <dbReference type="NCBI Taxonomy" id="354439"/>
    <lineage>
        <taxon>Eukaryota</taxon>
        <taxon>Metazoa</taxon>
        <taxon>Ecdysozoa</taxon>
        <taxon>Arthropoda</taxon>
        <taxon>Hexapoda</taxon>
        <taxon>Insecta</taxon>
        <taxon>Pterygota</taxon>
        <taxon>Neoptera</taxon>
        <taxon>Endopterygota</taxon>
        <taxon>Coleoptera</taxon>
        <taxon>Polyphaga</taxon>
        <taxon>Cucujiformia</taxon>
        <taxon>Curculionidae</taxon>
        <taxon>Dryophthorinae</taxon>
        <taxon>Rhynchophorus</taxon>
    </lineage>
</organism>
<proteinExistence type="predicted"/>
<dbReference type="SMART" id="SM00494">
    <property type="entry name" value="ChtBD2"/>
    <property type="match status" value="1"/>
</dbReference>
<dbReference type="OrthoDB" id="6020543at2759"/>
<keyword evidence="1" id="KW-0147">Chitin-binding</keyword>
<dbReference type="PANTHER" id="PTHR23301:SF0">
    <property type="entry name" value="CHITIN-BINDING TYPE-2 DOMAIN-CONTAINING PROTEIN-RELATED"/>
    <property type="match status" value="1"/>
</dbReference>
<dbReference type="PANTHER" id="PTHR23301">
    <property type="entry name" value="CHITIN BINDING PERITROPHIN-A"/>
    <property type="match status" value="1"/>
</dbReference>
<dbReference type="EMBL" id="JAACXV010014002">
    <property type="protein sequence ID" value="KAF7271211.1"/>
    <property type="molecule type" value="Genomic_DNA"/>
</dbReference>
<evidence type="ECO:0000256" key="2">
    <source>
        <dbReference type="ARBA" id="ARBA00022729"/>
    </source>
</evidence>
<reference evidence="8" key="1">
    <citation type="submission" date="2020-08" db="EMBL/GenBank/DDBJ databases">
        <title>Genome sequencing and assembly of the red palm weevil Rhynchophorus ferrugineus.</title>
        <authorList>
            <person name="Dias G.B."/>
            <person name="Bergman C.M."/>
            <person name="Manee M."/>
        </authorList>
    </citation>
    <scope>NUCLEOTIDE SEQUENCE</scope>
    <source>
        <strain evidence="8">AA-2017</strain>
        <tissue evidence="8">Whole larva</tissue>
    </source>
</reference>
<feature type="domain" description="Chitin-binding type-2" evidence="7">
    <location>
        <begin position="32"/>
        <end position="91"/>
    </location>
</feature>
<gene>
    <name evidence="8" type="ORF">GWI33_015893</name>
</gene>
<dbReference type="InterPro" id="IPR002557">
    <property type="entry name" value="Chitin-bd_dom"/>
</dbReference>
<evidence type="ECO:0000256" key="6">
    <source>
        <dbReference type="SAM" id="SignalP"/>
    </source>
</evidence>
<evidence type="ECO:0000256" key="3">
    <source>
        <dbReference type="ARBA" id="ARBA00022737"/>
    </source>
</evidence>
<keyword evidence="5" id="KW-0325">Glycoprotein</keyword>
<dbReference type="AlphaFoldDB" id="A0A834M3Z7"/>